<dbReference type="Proteomes" id="UP001597108">
    <property type="component" value="Unassembled WGS sequence"/>
</dbReference>
<proteinExistence type="predicted"/>
<gene>
    <name evidence="1" type="ORF">ACFQ2S_24135</name>
</gene>
<dbReference type="RefSeq" id="WP_386079116.1">
    <property type="nucleotide sequence ID" value="NZ_JBHTJT010000060.1"/>
</dbReference>
<protein>
    <submittedName>
        <fullName evidence="1">Uncharacterized protein</fullName>
    </submittedName>
</protein>
<keyword evidence="2" id="KW-1185">Reference proteome</keyword>
<name>A0ABW3IZ58_9RHOB</name>
<dbReference type="EMBL" id="JBHTJT010000060">
    <property type="protein sequence ID" value="MFD0982728.1"/>
    <property type="molecule type" value="Genomic_DNA"/>
</dbReference>
<reference evidence="2" key="1">
    <citation type="journal article" date="2019" name="Int. J. Syst. Evol. Microbiol.">
        <title>The Global Catalogue of Microorganisms (GCM) 10K type strain sequencing project: providing services to taxonomists for standard genome sequencing and annotation.</title>
        <authorList>
            <consortium name="The Broad Institute Genomics Platform"/>
            <consortium name="The Broad Institute Genome Sequencing Center for Infectious Disease"/>
            <person name="Wu L."/>
            <person name="Ma J."/>
        </authorList>
    </citation>
    <scope>NUCLEOTIDE SEQUENCE [LARGE SCALE GENOMIC DNA]</scope>
    <source>
        <strain evidence="2">CCUG 60524</strain>
    </source>
</reference>
<comment type="caution">
    <text evidence="1">The sequence shown here is derived from an EMBL/GenBank/DDBJ whole genome shotgun (WGS) entry which is preliminary data.</text>
</comment>
<sequence>MKRHQQKPGPNRKCELDVRRWAKLRSARRTLHVLKSALVLLVIFPAIAASEDAPAGLSIELSSAEDLPGTCRMSFLILNGFAQDIDQAVY</sequence>
<evidence type="ECO:0000313" key="2">
    <source>
        <dbReference type="Proteomes" id="UP001597108"/>
    </source>
</evidence>
<accession>A0ABW3IZ58</accession>
<organism evidence="1 2">
    <name type="scientific">Tropicimonas aquimaris</name>
    <dbReference type="NCBI Taxonomy" id="914152"/>
    <lineage>
        <taxon>Bacteria</taxon>
        <taxon>Pseudomonadati</taxon>
        <taxon>Pseudomonadota</taxon>
        <taxon>Alphaproteobacteria</taxon>
        <taxon>Rhodobacterales</taxon>
        <taxon>Roseobacteraceae</taxon>
        <taxon>Tropicimonas</taxon>
    </lineage>
</organism>
<evidence type="ECO:0000313" key="1">
    <source>
        <dbReference type="EMBL" id="MFD0982728.1"/>
    </source>
</evidence>